<dbReference type="AlphaFoldDB" id="A0A8J4SP18"/>
<evidence type="ECO:0000313" key="2">
    <source>
        <dbReference type="Proteomes" id="UP000748531"/>
    </source>
</evidence>
<dbReference type="EMBL" id="LUCH01002969">
    <property type="protein sequence ID" value="KAF5400710.1"/>
    <property type="molecule type" value="Genomic_DNA"/>
</dbReference>
<gene>
    <name evidence="1" type="ORF">PHET_05507</name>
</gene>
<reference evidence="1" key="1">
    <citation type="submission" date="2019-05" db="EMBL/GenBank/DDBJ databases">
        <title>Annotation for the trematode Paragonimus heterotremus.</title>
        <authorList>
            <person name="Choi Y.-J."/>
        </authorList>
    </citation>
    <scope>NUCLEOTIDE SEQUENCE</scope>
    <source>
        <strain evidence="1">LC</strain>
    </source>
</reference>
<protein>
    <submittedName>
        <fullName evidence="1">Uncharacterized protein</fullName>
    </submittedName>
</protein>
<sequence length="178" mass="19827">MIKMLHRDTGTTSAKHFLMSSPFLDDCKASLSVCIVTFELEPPERVQVMQLHGIKYHERLTLRSSTFYQTVDRLMKRLSAKRVISVRVEYGSDQLGRNIEALGTAGSRDYYIVLGDGVIDLSGNTGLEKRSCSVDDLHASLCDSFVVIVVLLNVHPQPLSISSSNQHCSFTGKKYSIT</sequence>
<organism evidence="1 2">
    <name type="scientific">Paragonimus heterotremus</name>
    <dbReference type="NCBI Taxonomy" id="100268"/>
    <lineage>
        <taxon>Eukaryota</taxon>
        <taxon>Metazoa</taxon>
        <taxon>Spiralia</taxon>
        <taxon>Lophotrochozoa</taxon>
        <taxon>Platyhelminthes</taxon>
        <taxon>Trematoda</taxon>
        <taxon>Digenea</taxon>
        <taxon>Plagiorchiida</taxon>
        <taxon>Troglotremata</taxon>
        <taxon>Troglotrematidae</taxon>
        <taxon>Paragonimus</taxon>
    </lineage>
</organism>
<keyword evidence="2" id="KW-1185">Reference proteome</keyword>
<accession>A0A8J4SP18</accession>
<proteinExistence type="predicted"/>
<name>A0A8J4SP18_9TREM</name>
<comment type="caution">
    <text evidence="1">The sequence shown here is derived from an EMBL/GenBank/DDBJ whole genome shotgun (WGS) entry which is preliminary data.</text>
</comment>
<evidence type="ECO:0000313" key="1">
    <source>
        <dbReference type="EMBL" id="KAF5400710.1"/>
    </source>
</evidence>
<dbReference type="Proteomes" id="UP000748531">
    <property type="component" value="Unassembled WGS sequence"/>
</dbReference>